<organism evidence="1 2">
    <name type="scientific">Salinimicrobium oceani</name>
    <dbReference type="NCBI Taxonomy" id="2722702"/>
    <lineage>
        <taxon>Bacteria</taxon>
        <taxon>Pseudomonadati</taxon>
        <taxon>Bacteroidota</taxon>
        <taxon>Flavobacteriia</taxon>
        <taxon>Flavobacteriales</taxon>
        <taxon>Flavobacteriaceae</taxon>
        <taxon>Salinimicrobium</taxon>
    </lineage>
</organism>
<keyword evidence="2" id="KW-1185">Reference proteome</keyword>
<comment type="caution">
    <text evidence="1">The sequence shown here is derived from an EMBL/GenBank/DDBJ whole genome shotgun (WGS) entry which is preliminary data.</text>
</comment>
<evidence type="ECO:0000313" key="1">
    <source>
        <dbReference type="EMBL" id="NJW54372.1"/>
    </source>
</evidence>
<sequence length="180" mass="20604">SSESDAGFYIGRYLEPLYPYAQQGDFIAVEFQFYNGSATVDRFASFIYDEEEREWNFIPSVIEQTLQFGHEGTGWVVDNTIVYSLAASDYDFISEQLTEEYPDPAWSAGNYNNFDRRAGNVNQWTDAMLLEAFNILLNQKIAPNAQEGQKYLLSFAIYNGTNTIEQMHLIKQNGAWVPVE</sequence>
<evidence type="ECO:0008006" key="3">
    <source>
        <dbReference type="Google" id="ProtNLM"/>
    </source>
</evidence>
<name>A0ABX1D1I5_9FLAO</name>
<evidence type="ECO:0000313" key="2">
    <source>
        <dbReference type="Proteomes" id="UP000703674"/>
    </source>
</evidence>
<protein>
    <recommendedName>
        <fullName evidence="3">DUF5017 domain-containing protein</fullName>
    </recommendedName>
</protein>
<dbReference type="EMBL" id="JAAVJR010000124">
    <property type="protein sequence ID" value="NJW54372.1"/>
    <property type="molecule type" value="Genomic_DNA"/>
</dbReference>
<reference evidence="1 2" key="1">
    <citation type="submission" date="2020-03" db="EMBL/GenBank/DDBJ databases">
        <title>Salinimicrobium sp. nov, isolated from SCS.</title>
        <authorList>
            <person name="Cao W.R."/>
        </authorList>
    </citation>
    <scope>NUCLEOTIDE SEQUENCE [LARGE SCALE GENOMIC DNA]</scope>
    <source>
        <strain evidence="2">J15B91</strain>
    </source>
</reference>
<feature type="non-terminal residue" evidence="1">
    <location>
        <position position="1"/>
    </location>
</feature>
<accession>A0ABX1D1I5</accession>
<gene>
    <name evidence="1" type="ORF">HC175_15790</name>
</gene>
<proteinExistence type="predicted"/>
<dbReference type="Proteomes" id="UP000703674">
    <property type="component" value="Unassembled WGS sequence"/>
</dbReference>